<evidence type="ECO:0000313" key="2">
    <source>
        <dbReference type="EMBL" id="OFE11382.1"/>
    </source>
</evidence>
<feature type="compositionally biased region" description="Polar residues" evidence="1">
    <location>
        <begin position="94"/>
        <end position="107"/>
    </location>
</feature>
<dbReference type="InterPro" id="IPR010064">
    <property type="entry name" value="HK97-gp10_tail"/>
</dbReference>
<dbReference type="EMBL" id="MASR01000002">
    <property type="protein sequence ID" value="OFE11382.1"/>
    <property type="molecule type" value="Genomic_DNA"/>
</dbReference>
<protein>
    <recommendedName>
        <fullName evidence="4">HK97 gp10 family phage protein</fullName>
    </recommendedName>
</protein>
<accession>A0A1E8CG92</accession>
<dbReference type="Proteomes" id="UP000175669">
    <property type="component" value="Unassembled WGS sequence"/>
</dbReference>
<gene>
    <name evidence="2" type="ORF">PHACT_12555</name>
</gene>
<proteinExistence type="predicted"/>
<dbReference type="OrthoDB" id="5736381at2"/>
<evidence type="ECO:0000256" key="1">
    <source>
        <dbReference type="SAM" id="MobiDB-lite"/>
    </source>
</evidence>
<keyword evidence="3" id="KW-1185">Reference proteome</keyword>
<evidence type="ECO:0000313" key="3">
    <source>
        <dbReference type="Proteomes" id="UP000175669"/>
    </source>
</evidence>
<evidence type="ECO:0008006" key="4">
    <source>
        <dbReference type="Google" id="ProtNLM"/>
    </source>
</evidence>
<dbReference type="AlphaFoldDB" id="A0A1E8CG92"/>
<comment type="caution">
    <text evidence="2">The sequence shown here is derived from an EMBL/GenBank/DDBJ whole genome shotgun (WGS) entry which is preliminary data.</text>
</comment>
<sequence>MTDGLTHSIAGIDDVVDRLSQYPDRVQKRVATAAARKGANVLRDAARLRASKLDDPDTPRNISLNIVAQSAARLGRENGGVAMRVGVLGGARPSSESGTDANPGGSTQHWRMLEFGTQHMPAQPIFRPAAAESQQAVFSAMADEFNKRLDRLERDN</sequence>
<dbReference type="Pfam" id="PF04883">
    <property type="entry name" value="HK97-gp10_like"/>
    <property type="match status" value="1"/>
</dbReference>
<reference evidence="3" key="1">
    <citation type="submission" date="2016-07" db="EMBL/GenBank/DDBJ databases">
        <authorList>
            <person name="Florea S."/>
            <person name="Webb J.S."/>
            <person name="Jaromczyk J."/>
            <person name="Schardl C.L."/>
        </authorList>
    </citation>
    <scope>NUCLEOTIDE SEQUENCE [LARGE SCALE GENOMIC DNA]</scope>
    <source>
        <strain evidence="3">KCTC 42131</strain>
    </source>
</reference>
<dbReference type="NCBIfam" id="TIGR01725">
    <property type="entry name" value="phge_HK97_gp10"/>
    <property type="match status" value="1"/>
</dbReference>
<dbReference type="RefSeq" id="WP_070118572.1">
    <property type="nucleotide sequence ID" value="NZ_MASR01000002.1"/>
</dbReference>
<name>A0A1E8CG92_9GAMM</name>
<dbReference type="STRING" id="1524254.PHACT_12555"/>
<feature type="region of interest" description="Disordered" evidence="1">
    <location>
        <begin position="88"/>
        <end position="107"/>
    </location>
</feature>
<organism evidence="2 3">
    <name type="scientific">Pseudohongiella acticola</name>
    <dbReference type="NCBI Taxonomy" id="1524254"/>
    <lineage>
        <taxon>Bacteria</taxon>
        <taxon>Pseudomonadati</taxon>
        <taxon>Pseudomonadota</taxon>
        <taxon>Gammaproteobacteria</taxon>
        <taxon>Pseudomonadales</taxon>
        <taxon>Pseudohongiellaceae</taxon>
        <taxon>Pseudohongiella</taxon>
    </lineage>
</organism>